<dbReference type="InterPro" id="IPR029068">
    <property type="entry name" value="Glyas_Bleomycin-R_OHBP_Dase"/>
</dbReference>
<dbReference type="RefSeq" id="WP_161091688.1">
    <property type="nucleotide sequence ID" value="NZ_WWCV01000042.1"/>
</dbReference>
<dbReference type="AlphaFoldDB" id="A0A845HKB5"/>
<sequence length="132" mass="14794">MKFNHLSFPSKDVTATVDFFVRQLGCVAERFGDTAVLKRAGFDIVIEDASDRDVNWPHNFHLGFELPGIDEVRALHSRFKEEGVVMKTEVFYHARGSRFFCEAPGGLLFEINTRADAEQAYHAGFAPVAAVD</sequence>
<gene>
    <name evidence="2" type="ORF">GTP81_20970</name>
</gene>
<organism evidence="2 3">
    <name type="scientific">Duganella vulcania</name>
    <dbReference type="NCBI Taxonomy" id="2692166"/>
    <lineage>
        <taxon>Bacteria</taxon>
        <taxon>Pseudomonadati</taxon>
        <taxon>Pseudomonadota</taxon>
        <taxon>Betaproteobacteria</taxon>
        <taxon>Burkholderiales</taxon>
        <taxon>Oxalobacteraceae</taxon>
        <taxon>Telluria group</taxon>
        <taxon>Duganella</taxon>
    </lineage>
</organism>
<protein>
    <submittedName>
        <fullName evidence="2">VOC family protein</fullName>
    </submittedName>
</protein>
<dbReference type="Gene3D" id="3.10.180.10">
    <property type="entry name" value="2,3-Dihydroxybiphenyl 1,2-Dioxygenase, domain 1"/>
    <property type="match status" value="1"/>
</dbReference>
<dbReference type="EMBL" id="WWCV01000042">
    <property type="protein sequence ID" value="MYN19221.1"/>
    <property type="molecule type" value="Genomic_DNA"/>
</dbReference>
<accession>A0A845HKB5</accession>
<feature type="domain" description="VOC" evidence="1">
    <location>
        <begin position="2"/>
        <end position="114"/>
    </location>
</feature>
<keyword evidence="3" id="KW-1185">Reference proteome</keyword>
<evidence type="ECO:0000313" key="2">
    <source>
        <dbReference type="EMBL" id="MYN19221.1"/>
    </source>
</evidence>
<evidence type="ECO:0000259" key="1">
    <source>
        <dbReference type="PROSITE" id="PS51819"/>
    </source>
</evidence>
<reference evidence="2 3" key="1">
    <citation type="submission" date="2019-12" db="EMBL/GenBank/DDBJ databases">
        <title>Novel species isolated from a subtropical stream in China.</title>
        <authorList>
            <person name="Lu H."/>
        </authorList>
    </citation>
    <scope>NUCLEOTIDE SEQUENCE [LARGE SCALE GENOMIC DNA]</scope>
    <source>
        <strain evidence="2 3">FT107W</strain>
    </source>
</reference>
<dbReference type="Proteomes" id="UP000484875">
    <property type="component" value="Unassembled WGS sequence"/>
</dbReference>
<dbReference type="InterPro" id="IPR037523">
    <property type="entry name" value="VOC_core"/>
</dbReference>
<evidence type="ECO:0000313" key="3">
    <source>
        <dbReference type="Proteomes" id="UP000484875"/>
    </source>
</evidence>
<comment type="caution">
    <text evidence="2">The sequence shown here is derived from an EMBL/GenBank/DDBJ whole genome shotgun (WGS) entry which is preliminary data.</text>
</comment>
<name>A0A845HKB5_9BURK</name>
<proteinExistence type="predicted"/>
<dbReference type="SUPFAM" id="SSF54593">
    <property type="entry name" value="Glyoxalase/Bleomycin resistance protein/Dihydroxybiphenyl dioxygenase"/>
    <property type="match status" value="1"/>
</dbReference>
<dbReference type="InterPro" id="IPR004360">
    <property type="entry name" value="Glyas_Fos-R_dOase_dom"/>
</dbReference>
<dbReference type="CDD" id="cd06587">
    <property type="entry name" value="VOC"/>
    <property type="match status" value="1"/>
</dbReference>
<dbReference type="PROSITE" id="PS51819">
    <property type="entry name" value="VOC"/>
    <property type="match status" value="1"/>
</dbReference>
<dbReference type="Pfam" id="PF00903">
    <property type="entry name" value="Glyoxalase"/>
    <property type="match status" value="1"/>
</dbReference>